<keyword evidence="3" id="KW-1185">Reference proteome</keyword>
<feature type="transmembrane region" description="Helical" evidence="1">
    <location>
        <begin position="272"/>
        <end position="295"/>
    </location>
</feature>
<evidence type="ECO:0000256" key="1">
    <source>
        <dbReference type="SAM" id="Phobius"/>
    </source>
</evidence>
<dbReference type="InterPro" id="IPR006311">
    <property type="entry name" value="TAT_signal"/>
</dbReference>
<keyword evidence="1" id="KW-0472">Membrane</keyword>
<keyword evidence="1" id="KW-1133">Transmembrane helix</keyword>
<feature type="transmembrane region" description="Helical" evidence="1">
    <location>
        <begin position="102"/>
        <end position="124"/>
    </location>
</feature>
<feature type="transmembrane region" description="Helical" evidence="1">
    <location>
        <begin position="716"/>
        <end position="737"/>
    </location>
</feature>
<feature type="transmembrane region" description="Helical" evidence="1">
    <location>
        <begin position="162"/>
        <end position="182"/>
    </location>
</feature>
<feature type="transmembrane region" description="Helical" evidence="1">
    <location>
        <begin position="433"/>
        <end position="455"/>
    </location>
</feature>
<feature type="transmembrane region" description="Helical" evidence="1">
    <location>
        <begin position="618"/>
        <end position="637"/>
    </location>
</feature>
<feature type="transmembrane region" description="Helical" evidence="1">
    <location>
        <begin position="487"/>
        <end position="505"/>
    </location>
</feature>
<gene>
    <name evidence="2" type="ORF">ACFPRC_01040</name>
</gene>
<keyword evidence="1" id="KW-0812">Transmembrane</keyword>
<evidence type="ECO:0000313" key="3">
    <source>
        <dbReference type="Proteomes" id="UP001595855"/>
    </source>
</evidence>
<dbReference type="RefSeq" id="WP_344504618.1">
    <property type="nucleotide sequence ID" value="NZ_BAAATN010000014.1"/>
</dbReference>
<feature type="transmembrane region" description="Helical" evidence="1">
    <location>
        <begin position="391"/>
        <end position="413"/>
    </location>
</feature>
<dbReference type="NCBIfam" id="NF047321">
    <property type="entry name" value="SCO7613_CTERM"/>
    <property type="match status" value="1"/>
</dbReference>
<accession>A0ABV9WJN6</accession>
<feature type="transmembrane region" description="Helical" evidence="1">
    <location>
        <begin position="462"/>
        <end position="481"/>
    </location>
</feature>
<sequence length="833" mass="83702">MTNLPPPAEELRVLDAELRQLDARRAVLLRRREWLVHTLRAAAAPGPGSAPSGPVPAHAGAVAPRPEVEAPGVQNVLLVLGGVLLTVAAIAFTLVSWGHLGIAGRALVLGALTAGALGVPVALLRRGLRSTAEAVSALATALTVLDAYALHEVAFPGTSGPGYTAGASAVLAATWAAYGVGAGRLTPSSTARSEPSAGAGPAAADGSHGAGALPGLRHPLPLAVATAHLPALLWAVAFGAGPHTLTAVLLATAAAGTAVALRTALAPVRVVAVVGALGTGGAGVLTAAWLCWSASGPQAAARAALLLVLAAAVALVTGRFVPRAGIACGAALVAGLCPVTGAGGVLRAALPGEWTVPGCLACGIALLAAVRSPLPRPVRQGLVRASLTVQGLALLWSVPLVAGSLLGPVAWSARSWSGAPQDIRDAVFSQAPWPPYAGTVPLVLAVVAGALTVAARRGDRHPAAAVGALVLGWASLFVLPAVLELPYGAGLVAQAVVVAAALGFAQWSFRARRGQRLLPLTALLLALVTAVGLAFLALASETATIGVLAAMTALFGAAGFLREVAPWAAPAALGHAAALACATGASADWPPHRTALLVLVVPVVAALLAARRTTGPRATVGVEVAGTAAALLALALAVTHPPMLAAVLSVCGVVAAGTALRPERRPAVHASAALFLLAAWVRLAAWDVTTPEAYTLPVTVPALVVGLLARRRDAGLSSWTAYGAGLSITLVPSLFAAWRDLDWTRPLLLGTAALAVTLTGARYRLRAPLLLGGGVLALVTLHELAPYLAQVVGALPRWAPLALAGLVLLVLGATYEQRLRDARRLRDAFGRLH</sequence>
<dbReference type="EMBL" id="JBHSJO010000001">
    <property type="protein sequence ID" value="MFC5013455.1"/>
    <property type="molecule type" value="Genomic_DNA"/>
</dbReference>
<feature type="transmembrane region" description="Helical" evidence="1">
    <location>
        <begin position="643"/>
        <end position="660"/>
    </location>
</feature>
<proteinExistence type="predicted"/>
<feature type="transmembrane region" description="Helical" evidence="1">
    <location>
        <begin position="667"/>
        <end position="686"/>
    </location>
</feature>
<feature type="transmembrane region" description="Helical" evidence="1">
    <location>
        <begin position="75"/>
        <end position="96"/>
    </location>
</feature>
<reference evidence="3" key="1">
    <citation type="journal article" date="2019" name="Int. J. Syst. Evol. Microbiol.">
        <title>The Global Catalogue of Microorganisms (GCM) 10K type strain sequencing project: providing services to taxonomists for standard genome sequencing and annotation.</title>
        <authorList>
            <consortium name="The Broad Institute Genomics Platform"/>
            <consortium name="The Broad Institute Genome Sequencing Center for Infectious Disease"/>
            <person name="Wu L."/>
            <person name="Ma J."/>
        </authorList>
    </citation>
    <scope>NUCLEOTIDE SEQUENCE [LARGE SCALE GENOMIC DNA]</scope>
    <source>
        <strain evidence="3">CGMCC 4.1542</strain>
    </source>
</reference>
<dbReference type="Proteomes" id="UP001595855">
    <property type="component" value="Unassembled WGS sequence"/>
</dbReference>
<dbReference type="PROSITE" id="PS51318">
    <property type="entry name" value="TAT"/>
    <property type="match status" value="1"/>
</dbReference>
<feature type="transmembrane region" description="Helical" evidence="1">
    <location>
        <begin position="795"/>
        <end position="815"/>
    </location>
</feature>
<feature type="transmembrane region" description="Helical" evidence="1">
    <location>
        <begin position="354"/>
        <end position="370"/>
    </location>
</feature>
<feature type="transmembrane region" description="Helical" evidence="1">
    <location>
        <begin position="768"/>
        <end position="789"/>
    </location>
</feature>
<feature type="transmembrane region" description="Helical" evidence="1">
    <location>
        <begin position="743"/>
        <end position="761"/>
    </location>
</feature>
<feature type="transmembrane region" description="Helical" evidence="1">
    <location>
        <begin position="543"/>
        <end position="561"/>
    </location>
</feature>
<protein>
    <submittedName>
        <fullName evidence="2">SCO7613 C-terminal domain-containing membrane protein</fullName>
    </submittedName>
</protein>
<name>A0ABV9WJN6_9ACTN</name>
<comment type="caution">
    <text evidence="2">The sequence shown here is derived from an EMBL/GenBank/DDBJ whole genome shotgun (WGS) entry which is preliminary data.</text>
</comment>
<feature type="transmembrane region" description="Helical" evidence="1">
    <location>
        <begin position="131"/>
        <end position="150"/>
    </location>
</feature>
<feature type="transmembrane region" description="Helical" evidence="1">
    <location>
        <begin position="517"/>
        <end position="537"/>
    </location>
</feature>
<feature type="transmembrane region" description="Helical" evidence="1">
    <location>
        <begin position="301"/>
        <end position="321"/>
    </location>
</feature>
<dbReference type="InterPro" id="IPR058062">
    <property type="entry name" value="SCO7613_C"/>
</dbReference>
<organism evidence="2 3">
    <name type="scientific">Streptomyces lienomycini</name>
    <dbReference type="NCBI Taxonomy" id="284035"/>
    <lineage>
        <taxon>Bacteria</taxon>
        <taxon>Bacillati</taxon>
        <taxon>Actinomycetota</taxon>
        <taxon>Actinomycetes</taxon>
        <taxon>Kitasatosporales</taxon>
        <taxon>Streptomycetaceae</taxon>
        <taxon>Streptomyces</taxon>
    </lineage>
</organism>
<evidence type="ECO:0000313" key="2">
    <source>
        <dbReference type="EMBL" id="MFC5013455.1"/>
    </source>
</evidence>
<feature type="transmembrane region" description="Helical" evidence="1">
    <location>
        <begin position="692"/>
        <end position="709"/>
    </location>
</feature>